<proteinExistence type="predicted"/>
<accession>A0ACB0ZEB6</accession>
<evidence type="ECO:0000313" key="1">
    <source>
        <dbReference type="EMBL" id="CAK5076919.1"/>
    </source>
</evidence>
<name>A0ACB0ZEB6_MELEN</name>
<comment type="caution">
    <text evidence="1">The sequence shown here is derived from an EMBL/GenBank/DDBJ whole genome shotgun (WGS) entry which is preliminary data.</text>
</comment>
<organism evidence="1 2">
    <name type="scientific">Meloidogyne enterolobii</name>
    <name type="common">Root-knot nematode worm</name>
    <name type="synonym">Meloidogyne mayaguensis</name>
    <dbReference type="NCBI Taxonomy" id="390850"/>
    <lineage>
        <taxon>Eukaryota</taxon>
        <taxon>Metazoa</taxon>
        <taxon>Ecdysozoa</taxon>
        <taxon>Nematoda</taxon>
        <taxon>Chromadorea</taxon>
        <taxon>Rhabditida</taxon>
        <taxon>Tylenchina</taxon>
        <taxon>Tylenchomorpha</taxon>
        <taxon>Tylenchoidea</taxon>
        <taxon>Meloidogynidae</taxon>
        <taxon>Meloidogyninae</taxon>
        <taxon>Meloidogyne</taxon>
    </lineage>
</organism>
<reference evidence="1" key="1">
    <citation type="submission" date="2023-11" db="EMBL/GenBank/DDBJ databases">
        <authorList>
            <person name="Poullet M."/>
        </authorList>
    </citation>
    <scope>NUCLEOTIDE SEQUENCE</scope>
    <source>
        <strain evidence="1">E1834</strain>
    </source>
</reference>
<dbReference type="EMBL" id="CAVMJV010000031">
    <property type="protein sequence ID" value="CAK5076919.1"/>
    <property type="molecule type" value="Genomic_DNA"/>
</dbReference>
<sequence length="56" mass="6513">MGTKCVLDYKYVHIYGGYSDVLISENRELEMTWNSRFSKLKNGNFQQLCGKEIFGT</sequence>
<evidence type="ECO:0000313" key="2">
    <source>
        <dbReference type="Proteomes" id="UP001497535"/>
    </source>
</evidence>
<dbReference type="Proteomes" id="UP001497535">
    <property type="component" value="Unassembled WGS sequence"/>
</dbReference>
<gene>
    <name evidence="1" type="ORF">MENTE1834_LOCUS23796</name>
</gene>
<keyword evidence="2" id="KW-1185">Reference proteome</keyword>
<protein>
    <submittedName>
        <fullName evidence="1">Uncharacterized protein</fullName>
    </submittedName>
</protein>